<dbReference type="AlphaFoldDB" id="W4FLQ4"/>
<dbReference type="RefSeq" id="XP_009842860.1">
    <property type="nucleotide sequence ID" value="XM_009844558.1"/>
</dbReference>
<name>W4FLQ4_APHAT</name>
<proteinExistence type="predicted"/>
<dbReference type="VEuPathDB" id="FungiDB:H257_16202"/>
<protein>
    <submittedName>
        <fullName evidence="1">Uncharacterized protein</fullName>
    </submittedName>
</protein>
<evidence type="ECO:0000313" key="1">
    <source>
        <dbReference type="EMBL" id="ETV67603.1"/>
    </source>
</evidence>
<organism evidence="1">
    <name type="scientific">Aphanomyces astaci</name>
    <name type="common">Crayfish plague agent</name>
    <dbReference type="NCBI Taxonomy" id="112090"/>
    <lineage>
        <taxon>Eukaryota</taxon>
        <taxon>Sar</taxon>
        <taxon>Stramenopiles</taxon>
        <taxon>Oomycota</taxon>
        <taxon>Saprolegniomycetes</taxon>
        <taxon>Saprolegniales</taxon>
        <taxon>Verrucalvaceae</taxon>
        <taxon>Aphanomyces</taxon>
    </lineage>
</organism>
<sequence length="97" mass="11362">MTWQFQMCPFHKSEKYRYTTNALVTWLRSSMTDTLPPSVLGAPPRTPPLLTRQQATDTSLPAEWFRWLPPSWQQHHRHFIMLPEATKMQRPSGGSRP</sequence>
<accession>W4FLQ4</accession>
<dbReference type="EMBL" id="KI913195">
    <property type="protein sequence ID" value="ETV67603.1"/>
    <property type="molecule type" value="Genomic_DNA"/>
</dbReference>
<reference evidence="1" key="1">
    <citation type="submission" date="2013-12" db="EMBL/GenBank/DDBJ databases">
        <title>The Genome Sequence of Aphanomyces astaci APO3.</title>
        <authorList>
            <consortium name="The Broad Institute Genomics Platform"/>
            <person name="Russ C."/>
            <person name="Tyler B."/>
            <person name="van West P."/>
            <person name="Dieguez-Uribeondo J."/>
            <person name="Young S.K."/>
            <person name="Zeng Q."/>
            <person name="Gargeya S."/>
            <person name="Fitzgerald M."/>
            <person name="Abouelleil A."/>
            <person name="Alvarado L."/>
            <person name="Chapman S.B."/>
            <person name="Gainer-Dewar J."/>
            <person name="Goldberg J."/>
            <person name="Griggs A."/>
            <person name="Gujja S."/>
            <person name="Hansen M."/>
            <person name="Howarth C."/>
            <person name="Imamovic A."/>
            <person name="Ireland A."/>
            <person name="Larimer J."/>
            <person name="McCowan C."/>
            <person name="Murphy C."/>
            <person name="Pearson M."/>
            <person name="Poon T.W."/>
            <person name="Priest M."/>
            <person name="Roberts A."/>
            <person name="Saif S."/>
            <person name="Shea T."/>
            <person name="Sykes S."/>
            <person name="Wortman J."/>
            <person name="Nusbaum C."/>
            <person name="Birren B."/>
        </authorList>
    </citation>
    <scope>NUCLEOTIDE SEQUENCE [LARGE SCALE GENOMIC DNA]</scope>
    <source>
        <strain evidence="1">APO3</strain>
    </source>
</reference>
<gene>
    <name evidence="1" type="ORF">H257_16202</name>
</gene>
<dbReference type="GeneID" id="20818198"/>